<evidence type="ECO:0000313" key="4">
    <source>
        <dbReference type="Proteomes" id="UP000664534"/>
    </source>
</evidence>
<comment type="caution">
    <text evidence="3">The sequence shown here is derived from an EMBL/GenBank/DDBJ whole genome shotgun (WGS) entry which is preliminary data.</text>
</comment>
<feature type="region of interest" description="Disordered" evidence="1">
    <location>
        <begin position="22"/>
        <end position="42"/>
    </location>
</feature>
<protein>
    <submittedName>
        <fullName evidence="3">Uncharacterized protein</fullName>
    </submittedName>
</protein>
<keyword evidence="2" id="KW-0732">Signal</keyword>
<sequence>MQSPILLLTAYLTLIVSVNGTPTTSSSKKTTSTSKAPTATPSSVATTYDINVSLLPSQAITSIPANRGQFDERTVNPVVLLNAVGTEDTIFFNAWTLDDPITGVLPHSSPNLIVTANEQQDVNGTASLTILYSGSKIKSFDLHYFWFGCAANTANGVASVTIQCTVTVAGFRNGKEVDVASYTFTPVVAETVTAPMIQAVLPDTFVDLQNVTFAQTDPTTQVLKADDFNVTTHT</sequence>
<dbReference type="AlphaFoldDB" id="A0A8H3F159"/>
<organism evidence="3 4">
    <name type="scientific">Imshaugia aleurites</name>
    <dbReference type="NCBI Taxonomy" id="172621"/>
    <lineage>
        <taxon>Eukaryota</taxon>
        <taxon>Fungi</taxon>
        <taxon>Dikarya</taxon>
        <taxon>Ascomycota</taxon>
        <taxon>Pezizomycotina</taxon>
        <taxon>Lecanoromycetes</taxon>
        <taxon>OSLEUM clade</taxon>
        <taxon>Lecanoromycetidae</taxon>
        <taxon>Lecanorales</taxon>
        <taxon>Lecanorineae</taxon>
        <taxon>Parmeliaceae</taxon>
        <taxon>Imshaugia</taxon>
    </lineage>
</organism>
<feature type="chain" id="PRO_5034163762" evidence="2">
    <location>
        <begin position="21"/>
        <end position="234"/>
    </location>
</feature>
<name>A0A8H3F159_9LECA</name>
<dbReference type="EMBL" id="CAJPDT010000016">
    <property type="protein sequence ID" value="CAF9916306.1"/>
    <property type="molecule type" value="Genomic_DNA"/>
</dbReference>
<dbReference type="OrthoDB" id="4820608at2759"/>
<gene>
    <name evidence="3" type="ORF">IMSHALPRED_003034</name>
</gene>
<keyword evidence="4" id="KW-1185">Reference proteome</keyword>
<feature type="signal peptide" evidence="2">
    <location>
        <begin position="1"/>
        <end position="20"/>
    </location>
</feature>
<proteinExistence type="predicted"/>
<accession>A0A8H3F159</accession>
<dbReference type="Proteomes" id="UP000664534">
    <property type="component" value="Unassembled WGS sequence"/>
</dbReference>
<evidence type="ECO:0000256" key="2">
    <source>
        <dbReference type="SAM" id="SignalP"/>
    </source>
</evidence>
<reference evidence="3" key="1">
    <citation type="submission" date="2021-03" db="EMBL/GenBank/DDBJ databases">
        <authorList>
            <person name="Tagirdzhanova G."/>
        </authorList>
    </citation>
    <scope>NUCLEOTIDE SEQUENCE</scope>
</reference>
<evidence type="ECO:0000313" key="3">
    <source>
        <dbReference type="EMBL" id="CAF9916306.1"/>
    </source>
</evidence>
<evidence type="ECO:0000256" key="1">
    <source>
        <dbReference type="SAM" id="MobiDB-lite"/>
    </source>
</evidence>